<name>A0A0F9K4V9_9ZZZZ</name>
<organism evidence="1">
    <name type="scientific">marine sediment metagenome</name>
    <dbReference type="NCBI Taxonomy" id="412755"/>
    <lineage>
        <taxon>unclassified sequences</taxon>
        <taxon>metagenomes</taxon>
        <taxon>ecological metagenomes</taxon>
    </lineage>
</organism>
<comment type="caution">
    <text evidence="1">The sequence shown here is derived from an EMBL/GenBank/DDBJ whole genome shotgun (WGS) entry which is preliminary data.</text>
</comment>
<dbReference type="EMBL" id="LAZR01014531">
    <property type="protein sequence ID" value="KKM17078.1"/>
    <property type="molecule type" value="Genomic_DNA"/>
</dbReference>
<protein>
    <recommendedName>
        <fullName evidence="2">MT-A70 family protein</fullName>
    </recommendedName>
</protein>
<feature type="non-terminal residue" evidence="1">
    <location>
        <position position="99"/>
    </location>
</feature>
<accession>A0A0F9K4V9</accession>
<sequence>MAKAYKTIVADPPWRYSNKATRNAAERQYETMTIDELLALKIPAAPDAHLYLWTTNSFIQDAFLVMDAWGFTYKTLLTWGKPQMGMGNYFRNNTEHVLF</sequence>
<dbReference type="Pfam" id="PF05063">
    <property type="entry name" value="MT-A70"/>
    <property type="match status" value="1"/>
</dbReference>
<reference evidence="1" key="1">
    <citation type="journal article" date="2015" name="Nature">
        <title>Complex archaea that bridge the gap between prokaryotes and eukaryotes.</title>
        <authorList>
            <person name="Spang A."/>
            <person name="Saw J.H."/>
            <person name="Jorgensen S.L."/>
            <person name="Zaremba-Niedzwiedzka K."/>
            <person name="Martijn J."/>
            <person name="Lind A.E."/>
            <person name="van Eijk R."/>
            <person name="Schleper C."/>
            <person name="Guy L."/>
            <person name="Ettema T.J."/>
        </authorList>
    </citation>
    <scope>NUCLEOTIDE SEQUENCE</scope>
</reference>
<proteinExistence type="predicted"/>
<dbReference type="Gene3D" id="3.40.50.150">
    <property type="entry name" value="Vaccinia Virus protein VP39"/>
    <property type="match status" value="1"/>
</dbReference>
<gene>
    <name evidence="1" type="ORF">LCGC14_1679430</name>
</gene>
<evidence type="ECO:0008006" key="2">
    <source>
        <dbReference type="Google" id="ProtNLM"/>
    </source>
</evidence>
<dbReference type="PROSITE" id="PS51143">
    <property type="entry name" value="MT_A70"/>
    <property type="match status" value="1"/>
</dbReference>
<evidence type="ECO:0000313" key="1">
    <source>
        <dbReference type="EMBL" id="KKM17078.1"/>
    </source>
</evidence>
<dbReference type="SUPFAM" id="SSF53335">
    <property type="entry name" value="S-adenosyl-L-methionine-dependent methyltransferases"/>
    <property type="match status" value="1"/>
</dbReference>
<dbReference type="AlphaFoldDB" id="A0A0F9K4V9"/>
<dbReference type="InterPro" id="IPR029063">
    <property type="entry name" value="SAM-dependent_MTases_sf"/>
</dbReference>
<dbReference type="InterPro" id="IPR007757">
    <property type="entry name" value="MT-A70-like"/>
</dbReference>